<dbReference type="InterPro" id="IPR011765">
    <property type="entry name" value="Pept_M16_N"/>
</dbReference>
<accession>A0A927YRM4</accession>
<dbReference type="Pfam" id="PF22516">
    <property type="entry name" value="PreP_C"/>
    <property type="match status" value="1"/>
</dbReference>
<dbReference type="Pfam" id="PF05193">
    <property type="entry name" value="Peptidase_M16_C"/>
    <property type="match status" value="1"/>
</dbReference>
<dbReference type="InterPro" id="IPR011249">
    <property type="entry name" value="Metalloenz_LuxS/M16"/>
</dbReference>
<evidence type="ECO:0000259" key="3">
    <source>
        <dbReference type="SMART" id="SM01264"/>
    </source>
</evidence>
<dbReference type="Proteomes" id="UP000766246">
    <property type="component" value="Unassembled WGS sequence"/>
</dbReference>
<dbReference type="InterPro" id="IPR013578">
    <property type="entry name" value="Peptidase_M16C_assoc"/>
</dbReference>
<dbReference type="Pfam" id="PF08367">
    <property type="entry name" value="M16C_assoc"/>
    <property type="match status" value="1"/>
</dbReference>
<reference evidence="4" key="1">
    <citation type="submission" date="2019-04" db="EMBL/GenBank/DDBJ databases">
        <title>Evolution of Biomass-Degrading Anaerobic Consortia Revealed by Metagenomics.</title>
        <authorList>
            <person name="Peng X."/>
        </authorList>
    </citation>
    <scope>NUCLEOTIDE SEQUENCE</scope>
    <source>
        <strain evidence="4">SIG311</strain>
    </source>
</reference>
<dbReference type="InterPro" id="IPR001431">
    <property type="entry name" value="Pept_M16_Zn_BS"/>
</dbReference>
<dbReference type="InterPro" id="IPR055130">
    <property type="entry name" value="PreP_C"/>
</dbReference>
<dbReference type="PROSITE" id="PS00143">
    <property type="entry name" value="INSULINASE"/>
    <property type="match status" value="1"/>
</dbReference>
<dbReference type="FunFam" id="3.30.830.10:FF:000034">
    <property type="entry name" value="presequence protease 1, chloroplastic/mitochondrial"/>
    <property type="match status" value="1"/>
</dbReference>
<organism evidence="4 5">
    <name type="scientific">Pseudobutyrivibrio ruminis</name>
    <dbReference type="NCBI Taxonomy" id="46206"/>
    <lineage>
        <taxon>Bacteria</taxon>
        <taxon>Bacillati</taxon>
        <taxon>Bacillota</taxon>
        <taxon>Clostridia</taxon>
        <taxon>Lachnospirales</taxon>
        <taxon>Lachnospiraceae</taxon>
        <taxon>Pseudobutyrivibrio</taxon>
    </lineage>
</organism>
<evidence type="ECO:0000256" key="1">
    <source>
        <dbReference type="ARBA" id="ARBA00007261"/>
    </source>
</evidence>
<dbReference type="AlphaFoldDB" id="A0A927YRM4"/>
<dbReference type="InterPro" id="IPR007863">
    <property type="entry name" value="Peptidase_M16_C"/>
</dbReference>
<evidence type="ECO:0000256" key="2">
    <source>
        <dbReference type="RuleBase" id="RU004447"/>
    </source>
</evidence>
<dbReference type="EMBL" id="SVER01000043">
    <property type="protein sequence ID" value="MBE5920673.1"/>
    <property type="molecule type" value="Genomic_DNA"/>
</dbReference>
<dbReference type="GO" id="GO:0004222">
    <property type="term" value="F:metalloendopeptidase activity"/>
    <property type="evidence" value="ECO:0007669"/>
    <property type="project" value="InterPro"/>
</dbReference>
<dbReference type="SMART" id="SM01264">
    <property type="entry name" value="M16C_associated"/>
    <property type="match status" value="1"/>
</dbReference>
<evidence type="ECO:0000313" key="4">
    <source>
        <dbReference type="EMBL" id="MBE5920673.1"/>
    </source>
</evidence>
<proteinExistence type="inferred from homology"/>
<dbReference type="SUPFAM" id="SSF63411">
    <property type="entry name" value="LuxS/MPP-like metallohydrolase"/>
    <property type="match status" value="4"/>
</dbReference>
<sequence length="972" mass="110701">MILNNAYELLKEEKLEGLDSLGFIFEHKKTKARICFISNDDNNKVFYIGFRTPPKDSTGVAHIVEHTVLCGSDKYPVKDPFVELVKGSLNTFLNAITYPDKTVYPIASTNKTDYMNLIDVYMDAVFHPNIYKYREIFEQEGWHYEMENPEADLTINGVVYNEMKGAYSSPDDVLNRQILNSLFPDTTYAIESGGDPKVIPTLTYEDFLAFHSKYYHPSNSYIYVYGDVDIDEILEYLDTKYLRYYDYLEVDSEINMQKAFDKPAEITVDYPIGADQDTANNAYLSYNVCIGDVLDPNMYRAFDILNYALVSAPGAPLYKALIDANIAEDVDCSFEASQRQMYFSIVARGANESDKDKFVNIIETTLKDVVNKGIDKKTLFAAINGEQFRARELDFGSAPKGLIIGLQLLDSWLYDRNQPFLHLHGVEVLDKIKTKVNNNLFDEIVDKYLISNNHKSIVTLRPKQGLTAADDAALREKLAAKKASLSEEEIKAIVEHTAYLKEYQQTPSSKEDLEKIPMLSRFDLTREARPIDLAVYEEEGTTILHHKVRTNGIHYFNMVFDISDLPLSEVPYVSLLERFIGLLDTEKYTYTDFTNEMYLHTGGISTNTAVHEVFGDHDKYKMTFEVRSKFIYEEAEQAKDLAMEMICHTKFSDTKRLKELITAEKSHMEYVLNTKGNQVAATRARCGFSKKANISDCANGVRFYRFLVDLEENFDDRKEEVISKLNNLCKTIFAVDRLIISSTGKTDVLEQSRSLVKEIKPLLTQQKLSFEGEDSFEVHPVKEALKDASQIQYVAMAGDFIKAGFKYNGAYKLLNTILGYDYFWIKVRVQGGAYGCNMNSSRQGDMVFVSYRDPNLVETLKVFEHTGDYLRNFDVDDRDMTKYIIGTISGMDTPLTPSQRGLRGLSCYLSGVTYDILQKTRNEVLDATVEDIRALAASVDAAMEQGYICVVGNESVIEDNKNIFNNIESLYN</sequence>
<dbReference type="Gene3D" id="3.30.830.10">
    <property type="entry name" value="Metalloenzyme, LuxS/M16 peptidase-like"/>
    <property type="match status" value="4"/>
</dbReference>
<comment type="caution">
    <text evidence="4">The sequence shown here is derived from an EMBL/GenBank/DDBJ whole genome shotgun (WGS) entry which is preliminary data.</text>
</comment>
<name>A0A927YRM4_9FIRM</name>
<evidence type="ECO:0000313" key="5">
    <source>
        <dbReference type="Proteomes" id="UP000766246"/>
    </source>
</evidence>
<gene>
    <name evidence="4" type="ORF">E7272_12650</name>
</gene>
<dbReference type="GO" id="GO:0046872">
    <property type="term" value="F:metal ion binding"/>
    <property type="evidence" value="ECO:0007669"/>
    <property type="project" value="InterPro"/>
</dbReference>
<dbReference type="Pfam" id="PF00675">
    <property type="entry name" value="Peptidase_M16"/>
    <property type="match status" value="1"/>
</dbReference>
<protein>
    <submittedName>
        <fullName evidence="4">Insulinase family protein</fullName>
    </submittedName>
</protein>
<dbReference type="GO" id="GO:0016485">
    <property type="term" value="P:protein processing"/>
    <property type="evidence" value="ECO:0007669"/>
    <property type="project" value="TreeGrafter"/>
</dbReference>
<dbReference type="PANTHER" id="PTHR43016">
    <property type="entry name" value="PRESEQUENCE PROTEASE"/>
    <property type="match status" value="1"/>
</dbReference>
<dbReference type="PANTHER" id="PTHR43016:SF13">
    <property type="entry name" value="PRESEQUENCE PROTEASE, MITOCHONDRIAL"/>
    <property type="match status" value="1"/>
</dbReference>
<feature type="domain" description="Peptidase M16C associated" evidence="3">
    <location>
        <begin position="460"/>
        <end position="710"/>
    </location>
</feature>
<comment type="similarity">
    <text evidence="1 2">Belongs to the peptidase M16 family.</text>
</comment>